<name>A0A1T1H7T0_OCELI</name>
<comment type="caution">
    <text evidence="3">The sequence shown here is derived from an EMBL/GenBank/DDBJ whole genome shotgun (WGS) entry which is preliminary data.</text>
</comment>
<accession>A0A1T1H7T0</accession>
<dbReference type="AlphaFoldDB" id="A0A1T1H7T0"/>
<dbReference type="InterPro" id="IPR001173">
    <property type="entry name" value="Glyco_trans_2-like"/>
</dbReference>
<keyword evidence="1" id="KW-0175">Coiled coil</keyword>
<sequence length="372" mass="42434">MVSTDANLVSILIRTLNRPVTLAKAVDSALQQTHRPLEVVIVNDGGEAPDPELESLANEHQVQLNVVNLEVNQGRSNAANVALKEAQGEALLFLDDDDWIDPDHISKLLPVLQENAELIAVYSDTACVFSATKPEILKVFDYEFDPQRLAYESYLPIHSVLFKNNKISQACQFDTRLDMYEDWNFWVQLVAKGQMQRVPGVTAWYSAQLSGMGIGLEPQDHSAELAKFFRLTTPFYTDKQINALLFMCWNFFGLEQSKKHNEGLLSELQLELANSRQREQQQQQQQQQQLANNQQREQEHAIIKEELDSLRKSLADITQLLQEKKGMAALYEKIKHKSFTFFSLLADGNLQGIKVHLFKNIKNVLKRIKIIK</sequence>
<dbReference type="Pfam" id="PF00535">
    <property type="entry name" value="Glycos_transf_2"/>
    <property type="match status" value="1"/>
</dbReference>
<dbReference type="PANTHER" id="PTHR43685">
    <property type="entry name" value="GLYCOSYLTRANSFERASE"/>
    <property type="match status" value="1"/>
</dbReference>
<keyword evidence="4" id="KW-1185">Reference proteome</keyword>
<dbReference type="CDD" id="cd00761">
    <property type="entry name" value="Glyco_tranf_GTA_type"/>
    <property type="match status" value="1"/>
</dbReference>
<dbReference type="InterPro" id="IPR050834">
    <property type="entry name" value="Glycosyltransf_2"/>
</dbReference>
<evidence type="ECO:0000313" key="3">
    <source>
        <dbReference type="EMBL" id="OOV85921.1"/>
    </source>
</evidence>
<gene>
    <name evidence="3" type="ORF">BTA35_0216205</name>
</gene>
<feature type="coiled-coil region" evidence="1">
    <location>
        <begin position="265"/>
        <end position="313"/>
    </location>
</feature>
<organism evidence="3 4">
    <name type="scientific">Oceanospirillum linum</name>
    <dbReference type="NCBI Taxonomy" id="966"/>
    <lineage>
        <taxon>Bacteria</taxon>
        <taxon>Pseudomonadati</taxon>
        <taxon>Pseudomonadota</taxon>
        <taxon>Gammaproteobacteria</taxon>
        <taxon>Oceanospirillales</taxon>
        <taxon>Oceanospirillaceae</taxon>
        <taxon>Oceanospirillum</taxon>
    </lineage>
</organism>
<dbReference type="SUPFAM" id="SSF53448">
    <property type="entry name" value="Nucleotide-diphospho-sugar transferases"/>
    <property type="match status" value="1"/>
</dbReference>
<feature type="domain" description="Glycosyltransferase 2-like" evidence="2">
    <location>
        <begin position="10"/>
        <end position="121"/>
    </location>
</feature>
<proteinExistence type="predicted"/>
<dbReference type="PANTHER" id="PTHR43685:SF2">
    <property type="entry name" value="GLYCOSYLTRANSFERASE 2-LIKE DOMAIN-CONTAINING PROTEIN"/>
    <property type="match status" value="1"/>
</dbReference>
<dbReference type="Gene3D" id="3.90.550.10">
    <property type="entry name" value="Spore Coat Polysaccharide Biosynthesis Protein SpsA, Chain A"/>
    <property type="match status" value="1"/>
</dbReference>
<dbReference type="InterPro" id="IPR029044">
    <property type="entry name" value="Nucleotide-diphossugar_trans"/>
</dbReference>
<protein>
    <recommendedName>
        <fullName evidence="2">Glycosyltransferase 2-like domain-containing protein</fullName>
    </recommendedName>
</protein>
<evidence type="ECO:0000259" key="2">
    <source>
        <dbReference type="Pfam" id="PF00535"/>
    </source>
</evidence>
<dbReference type="EMBL" id="MTSD02000011">
    <property type="protein sequence ID" value="OOV85921.1"/>
    <property type="molecule type" value="Genomic_DNA"/>
</dbReference>
<dbReference type="Proteomes" id="UP000190064">
    <property type="component" value="Unassembled WGS sequence"/>
</dbReference>
<reference evidence="3" key="1">
    <citation type="submission" date="2017-02" db="EMBL/GenBank/DDBJ databases">
        <title>Draft Genome Sequence of the Salt Water Bacterium Oceanospirillum linum ATCC 11336.</title>
        <authorList>
            <person name="Trachtenberg A.M."/>
            <person name="Carney J.G."/>
            <person name="Linnane J.D."/>
            <person name="Rheaume B.A."/>
            <person name="Pitts N.L."/>
            <person name="Mykles D.L."/>
            <person name="Maclea K.S."/>
        </authorList>
    </citation>
    <scope>NUCLEOTIDE SEQUENCE [LARGE SCALE GENOMIC DNA]</scope>
    <source>
        <strain evidence="3">ATCC 11336</strain>
    </source>
</reference>
<dbReference type="STRING" id="966.BTA35_0216205"/>
<evidence type="ECO:0000313" key="4">
    <source>
        <dbReference type="Proteomes" id="UP000190064"/>
    </source>
</evidence>
<evidence type="ECO:0000256" key="1">
    <source>
        <dbReference type="SAM" id="Coils"/>
    </source>
</evidence>